<dbReference type="GO" id="GO:0000270">
    <property type="term" value="P:peptidoglycan metabolic process"/>
    <property type="evidence" value="ECO:0007669"/>
    <property type="project" value="TreeGrafter"/>
</dbReference>
<dbReference type="SUPFAM" id="SSF56601">
    <property type="entry name" value="beta-lactamase/transpeptidase-like"/>
    <property type="match status" value="1"/>
</dbReference>
<dbReference type="GO" id="GO:0006508">
    <property type="term" value="P:proteolysis"/>
    <property type="evidence" value="ECO:0007669"/>
    <property type="project" value="InterPro"/>
</dbReference>
<reference evidence="3" key="1">
    <citation type="submission" date="2019-08" db="EMBL/GenBank/DDBJ databases">
        <title>Comparative genome analysis confer to the adaptation heavy metal polluted environment.</title>
        <authorList>
            <person name="Li Y."/>
        </authorList>
    </citation>
    <scope>NUCLEOTIDE SEQUENCE [LARGE SCALE GENOMIC DNA]</scope>
    <source>
        <strain evidence="3">P1</strain>
    </source>
</reference>
<dbReference type="Pfam" id="PF02113">
    <property type="entry name" value="Peptidase_S13"/>
    <property type="match status" value="1"/>
</dbReference>
<dbReference type="OrthoDB" id="9802627at2"/>
<evidence type="ECO:0000313" key="4">
    <source>
        <dbReference type="Proteomes" id="UP000251402"/>
    </source>
</evidence>
<dbReference type="EMBL" id="CP043450">
    <property type="protein sequence ID" value="QEM13246.1"/>
    <property type="molecule type" value="Genomic_DNA"/>
</dbReference>
<comment type="similarity">
    <text evidence="1">Belongs to the peptidase S13 family.</text>
</comment>
<dbReference type="PANTHER" id="PTHR30023:SF0">
    <property type="entry name" value="PENICILLIN-SENSITIVE CARBOXYPEPTIDASE A"/>
    <property type="match status" value="1"/>
</dbReference>
<evidence type="ECO:0000256" key="1">
    <source>
        <dbReference type="ARBA" id="ARBA00006096"/>
    </source>
</evidence>
<dbReference type="PRINTS" id="PR00922">
    <property type="entry name" value="DADACBPTASE3"/>
</dbReference>
<gene>
    <name evidence="3" type="ORF">DEO27_025630</name>
</gene>
<dbReference type="KEGG" id="mrub:DEO27_025630"/>
<dbReference type="InterPro" id="IPR000667">
    <property type="entry name" value="Peptidase_S13"/>
</dbReference>
<dbReference type="AlphaFoldDB" id="A0A5C1I5W4"/>
<proteinExistence type="inferred from homology"/>
<organism evidence="3 4">
    <name type="scientific">Mucilaginibacter rubeus</name>
    <dbReference type="NCBI Taxonomy" id="2027860"/>
    <lineage>
        <taxon>Bacteria</taxon>
        <taxon>Pseudomonadati</taxon>
        <taxon>Bacteroidota</taxon>
        <taxon>Sphingobacteriia</taxon>
        <taxon>Sphingobacteriales</taxon>
        <taxon>Sphingobacteriaceae</taxon>
        <taxon>Mucilaginibacter</taxon>
    </lineage>
</organism>
<sequence length="450" mass="51785">MYLLNNYFIMRKSTISFLLIVCVLSLCHDTIYARSIKKRKVKKLFKRSQIVNDHFTGFALYDLDEHKMIYELNADKYFTPASNTKLFTFYTCLKMLGDSIPALRYQTRGDSLIFWGTGDPSFLHSDLKGVNGLNFLKNSNKQLFYSPGNYTGELFGAGWAWDDYNDYYQAEITALPVEDNVALLYADQDGNMQVRPNYLKRFLNADINYRPKQFKVKRDVISNNFVYPAGDIPVNYKQEIPWKTSLQLTMALLQDTLKKQVTLLQEPMTADAKTVYNTKADSVYRRMLQPSDNFIAEQLLLVCSSLKFSTLNTDSVINYSKAHFLNDLPDVPQWVDGSGLSRFNLFTPRDIVALLLKIQDEVKDENLLHSMMPIGGVAGTIKSAYKTDNGQPFVWAKTGSLSNNHNQSGYIVTRKGKRLAFAFMNNNFTRSTREIRDEMVRIMTYIHEEF</sequence>
<name>A0A5C1I5W4_9SPHI</name>
<evidence type="ECO:0000256" key="2">
    <source>
        <dbReference type="ARBA" id="ARBA00022801"/>
    </source>
</evidence>
<keyword evidence="4" id="KW-1185">Reference proteome</keyword>
<dbReference type="InterPro" id="IPR012338">
    <property type="entry name" value="Beta-lactam/transpept-like"/>
</dbReference>
<dbReference type="PANTHER" id="PTHR30023">
    <property type="entry name" value="D-ALANYL-D-ALANINE CARBOXYPEPTIDASE"/>
    <property type="match status" value="1"/>
</dbReference>
<dbReference type="GO" id="GO:0004185">
    <property type="term" value="F:serine-type carboxypeptidase activity"/>
    <property type="evidence" value="ECO:0007669"/>
    <property type="project" value="InterPro"/>
</dbReference>
<evidence type="ECO:0000313" key="3">
    <source>
        <dbReference type="EMBL" id="QEM13246.1"/>
    </source>
</evidence>
<dbReference type="Proteomes" id="UP000251402">
    <property type="component" value="Chromosome"/>
</dbReference>
<keyword evidence="2" id="KW-0378">Hydrolase</keyword>
<protein>
    <submittedName>
        <fullName evidence="3">Peptidase S13</fullName>
    </submittedName>
</protein>
<accession>A0A5C1I5W4</accession>
<dbReference type="Gene3D" id="3.40.710.10">
    <property type="entry name" value="DD-peptidase/beta-lactamase superfamily"/>
    <property type="match status" value="2"/>
</dbReference>